<evidence type="ECO:0000259" key="14">
    <source>
        <dbReference type="Pfam" id="PF07715"/>
    </source>
</evidence>
<dbReference type="Proteomes" id="UP000025171">
    <property type="component" value="Unassembled WGS sequence"/>
</dbReference>
<keyword evidence="8 12" id="KW-0798">TonB box</keyword>
<dbReference type="InterPro" id="IPR036942">
    <property type="entry name" value="Beta-barrel_TonB_sf"/>
</dbReference>
<evidence type="ECO:0000256" key="1">
    <source>
        <dbReference type="ARBA" id="ARBA00004571"/>
    </source>
</evidence>
<evidence type="ECO:0000256" key="5">
    <source>
        <dbReference type="ARBA" id="ARBA00022692"/>
    </source>
</evidence>
<dbReference type="InterPro" id="IPR012910">
    <property type="entry name" value="Plug_dom"/>
</dbReference>
<comment type="subcellular location">
    <subcellularLocation>
        <location evidence="1 11">Cell outer membrane</location>
        <topology evidence="1 11">Multi-pass membrane protein</topology>
    </subcellularLocation>
</comment>
<evidence type="ECO:0000256" key="8">
    <source>
        <dbReference type="ARBA" id="ARBA00023077"/>
    </source>
</evidence>
<evidence type="ECO:0000256" key="4">
    <source>
        <dbReference type="ARBA" id="ARBA00022496"/>
    </source>
</evidence>
<name>A0A059FBI9_9PROT</name>
<keyword evidence="9 11" id="KW-0472">Membrane</keyword>
<keyword evidence="5 11" id="KW-0812">Transmembrane</keyword>
<comment type="similarity">
    <text evidence="11 12">Belongs to the TonB-dependent receptor family.</text>
</comment>
<organism evidence="15 16">
    <name type="scientific">Hyphomonas johnsonii MHS-2</name>
    <dbReference type="NCBI Taxonomy" id="1280950"/>
    <lineage>
        <taxon>Bacteria</taxon>
        <taxon>Pseudomonadati</taxon>
        <taxon>Pseudomonadota</taxon>
        <taxon>Alphaproteobacteria</taxon>
        <taxon>Hyphomonadales</taxon>
        <taxon>Hyphomonadaceae</taxon>
        <taxon>Hyphomonas</taxon>
    </lineage>
</organism>
<dbReference type="GO" id="GO:0009279">
    <property type="term" value="C:cell outer membrane"/>
    <property type="evidence" value="ECO:0007669"/>
    <property type="project" value="UniProtKB-SubCell"/>
</dbReference>
<dbReference type="AlphaFoldDB" id="A0A059FBI9"/>
<dbReference type="Pfam" id="PF07715">
    <property type="entry name" value="Plug"/>
    <property type="match status" value="1"/>
</dbReference>
<keyword evidence="6" id="KW-0408">Iron</keyword>
<protein>
    <submittedName>
        <fullName evidence="15">TonB-dependent receptor, plug</fullName>
    </submittedName>
</protein>
<reference evidence="15 16" key="1">
    <citation type="journal article" date="2014" name="Antonie Van Leeuwenhoek">
        <title>Hyphomonas beringensis sp. nov. and Hyphomonas chukchiensis sp. nov., isolated from surface seawater of the Bering Sea and Chukchi Sea.</title>
        <authorList>
            <person name="Li C."/>
            <person name="Lai Q."/>
            <person name="Li G."/>
            <person name="Dong C."/>
            <person name="Wang J."/>
            <person name="Liao Y."/>
            <person name="Shao Z."/>
        </authorList>
    </citation>
    <scope>NUCLEOTIDE SEQUENCE [LARGE SCALE GENOMIC DNA]</scope>
    <source>
        <strain evidence="15 16">MHS-2</strain>
    </source>
</reference>
<feature type="domain" description="TonB-dependent receptor plug" evidence="14">
    <location>
        <begin position="10"/>
        <end position="119"/>
    </location>
</feature>
<evidence type="ECO:0000256" key="3">
    <source>
        <dbReference type="ARBA" id="ARBA00022452"/>
    </source>
</evidence>
<evidence type="ECO:0000256" key="10">
    <source>
        <dbReference type="ARBA" id="ARBA00023237"/>
    </source>
</evidence>
<dbReference type="Gene3D" id="2.40.170.20">
    <property type="entry name" value="TonB-dependent receptor, beta-barrel domain"/>
    <property type="match status" value="1"/>
</dbReference>
<gene>
    <name evidence="15" type="ORF">HJO_16005</name>
</gene>
<evidence type="ECO:0000256" key="9">
    <source>
        <dbReference type="ARBA" id="ARBA00023136"/>
    </source>
</evidence>
<dbReference type="PANTHER" id="PTHR32552">
    <property type="entry name" value="FERRICHROME IRON RECEPTOR-RELATED"/>
    <property type="match status" value="1"/>
</dbReference>
<keyword evidence="3 11" id="KW-1134">Transmembrane beta strand</keyword>
<dbReference type="PROSITE" id="PS52016">
    <property type="entry name" value="TONB_DEPENDENT_REC_3"/>
    <property type="match status" value="1"/>
</dbReference>
<comment type="caution">
    <text evidence="15">The sequence shown here is derived from an EMBL/GenBank/DDBJ whole genome shotgun (WGS) entry which is preliminary data.</text>
</comment>
<evidence type="ECO:0000256" key="7">
    <source>
        <dbReference type="ARBA" id="ARBA00023065"/>
    </source>
</evidence>
<dbReference type="STRING" id="1280950.HJO_16005"/>
<dbReference type="eggNOG" id="COG4774">
    <property type="taxonomic scope" value="Bacteria"/>
</dbReference>
<dbReference type="PANTHER" id="PTHR32552:SF81">
    <property type="entry name" value="TONB-DEPENDENT OUTER MEMBRANE RECEPTOR"/>
    <property type="match status" value="1"/>
</dbReference>
<evidence type="ECO:0000256" key="12">
    <source>
        <dbReference type="RuleBase" id="RU003357"/>
    </source>
</evidence>
<feature type="domain" description="TonB-dependent receptor-like beta-barrel" evidence="13">
    <location>
        <begin position="268"/>
        <end position="691"/>
    </location>
</feature>
<keyword evidence="10 11" id="KW-0998">Cell outer membrane</keyword>
<dbReference type="InterPro" id="IPR039426">
    <property type="entry name" value="TonB-dep_rcpt-like"/>
</dbReference>
<dbReference type="EMBL" id="ARYK01000011">
    <property type="protein sequence ID" value="KCZ87903.1"/>
    <property type="molecule type" value="Genomic_DNA"/>
</dbReference>
<keyword evidence="15" id="KW-0675">Receptor</keyword>
<evidence type="ECO:0000256" key="6">
    <source>
        <dbReference type="ARBA" id="ARBA00023004"/>
    </source>
</evidence>
<sequence length="731" mass="80505">MTARKAEESLIDIPLAVTAITSAQIEARDIENIDDIAAYTPGFSNQSQSVGRNDRGFKQFVIRGIIPNSGLATRAAATMFVDGAPVSGGNISGISDIERIEVVKGPQSAFFGRATFAGAINLVTRTPSFTYQGKASVDYSSFNTVDTTATIEGPLVEDKLAFRLNGRFYNTEGAFSNYGNPGDRLGARSTESISGTLYATPTPQLTARLFATAFTDSDGSAANGQFGSAQHNCFTGTVDYFCGELGTVPFTSIRREDDIRPAAYDLMKNGTTLHGGNFIDHLGLEREAKQVRFLADYDFESGYTLSGIAAYSDNKWAFLQTPAHFDPTAFPKAGLFGDEYNLVLGNTRDEDMTLEVRLTSPQDQALRWTAGINYVDAETNNLTPGVISIGYRILSQHTVNSNQTTGYFGSVAYDFSDRLTVTAEGRYQVDDVYQQTRSGDFPEYAEKYESFTPRLIAEYKPTDETTLYASYSEGRRPGEFNTRYFAFSPEIQAQLSSQTAVYPAVPEDELEMYEVGFKGTAFDNRARFTLAAYMGEWSNRHIPQYLFYEEDGDRIDVQLTAPDGIVDLKGIELEGAFQASDEWMLEGTFNVADTEIVRTICAECQIITGDLSPEGTQLPYYPKYSGTFAATYERPVWNGEYNGFARMDYIYTGRQYATESNLAWVGDSHVVNLRVGVDTGKYRVEVYGTNLLDDDTPVSLARGTEPVTNLQAITVSLRNPPTVGIRGSVNF</sequence>
<keyword evidence="2 11" id="KW-0813">Transport</keyword>
<dbReference type="Pfam" id="PF00593">
    <property type="entry name" value="TonB_dep_Rec_b-barrel"/>
    <property type="match status" value="1"/>
</dbReference>
<evidence type="ECO:0000313" key="16">
    <source>
        <dbReference type="Proteomes" id="UP000025171"/>
    </source>
</evidence>
<keyword evidence="4" id="KW-0410">Iron transport</keyword>
<dbReference type="PATRIC" id="fig|1280950.3.peg.3213"/>
<proteinExistence type="inferred from homology"/>
<evidence type="ECO:0000259" key="13">
    <source>
        <dbReference type="Pfam" id="PF00593"/>
    </source>
</evidence>
<keyword evidence="7" id="KW-0406">Ion transport</keyword>
<dbReference type="InterPro" id="IPR000531">
    <property type="entry name" value="Beta-barrel_TonB"/>
</dbReference>
<evidence type="ECO:0000256" key="11">
    <source>
        <dbReference type="PROSITE-ProRule" id="PRU01360"/>
    </source>
</evidence>
<accession>A0A059FBI9</accession>
<keyword evidence="16" id="KW-1185">Reference proteome</keyword>
<dbReference type="GO" id="GO:0006826">
    <property type="term" value="P:iron ion transport"/>
    <property type="evidence" value="ECO:0007669"/>
    <property type="project" value="UniProtKB-KW"/>
</dbReference>
<evidence type="ECO:0000313" key="15">
    <source>
        <dbReference type="EMBL" id="KCZ87903.1"/>
    </source>
</evidence>
<evidence type="ECO:0000256" key="2">
    <source>
        <dbReference type="ARBA" id="ARBA00022448"/>
    </source>
</evidence>
<dbReference type="SUPFAM" id="SSF56935">
    <property type="entry name" value="Porins"/>
    <property type="match status" value="1"/>
</dbReference>